<feature type="domain" description="DUF1214" evidence="1">
    <location>
        <begin position="90"/>
        <end position="171"/>
    </location>
</feature>
<dbReference type="OrthoDB" id="4667238at2"/>
<dbReference type="RefSeq" id="WP_021248323.1">
    <property type="nucleotide sequence ID" value="NZ_ATJV01000043.1"/>
</dbReference>
<name>S9ZSU5_9RHOO</name>
<dbReference type="eggNOG" id="COG5361">
    <property type="taxonomic scope" value="Bacteria"/>
</dbReference>
<evidence type="ECO:0000259" key="1">
    <source>
        <dbReference type="Pfam" id="PF06742"/>
    </source>
</evidence>
<proteinExistence type="predicted"/>
<dbReference type="InterPro" id="IPR010621">
    <property type="entry name" value="DUF1214"/>
</dbReference>
<organism evidence="2 3">
    <name type="scientific">Thauera terpenica 58Eu</name>
    <dbReference type="NCBI Taxonomy" id="1348657"/>
    <lineage>
        <taxon>Bacteria</taxon>
        <taxon>Pseudomonadati</taxon>
        <taxon>Pseudomonadota</taxon>
        <taxon>Betaproteobacteria</taxon>
        <taxon>Rhodocyclales</taxon>
        <taxon>Zoogloeaceae</taxon>
        <taxon>Thauera</taxon>
    </lineage>
</organism>
<keyword evidence="3" id="KW-1185">Reference proteome</keyword>
<dbReference type="AlphaFoldDB" id="S9ZSU5"/>
<dbReference type="STRING" id="1348657.M622_11690"/>
<sequence>MSASDDEDVLRQGWADFCDELKRAGEIPFRATVPPHVNDRTAGFEVLARNISLALNFQHDYADPLHPELMHYFDPVRKQGGDNTDAVYVGATINGTDTYRISGDRGSARYFAVTSVEQGQTPWGGKVAQTLFADDLQVDADGSFELICSPEPQPGNWLRTTPETFRVTFRQFFADWENERPMKARIDRLTGDMSPPPPPTPQRLARQLLASAKWVNESIEFWVYMINMWKAQPNTFRSYKQLADQAIDATPGGEPMIAYWALPPDEALIIRVRPPRCQYWAVEFGNYWWTTMDYRYRLSNTNCHYAQLEGDGELIVVIAHEDPGLPNWLDPSGYAEGYVCYRWMLSDAYPAPVATQIKSAQLSEHLPADVKRISPNGRREQLAARRRGVINRFGNI</sequence>
<protein>
    <recommendedName>
        <fullName evidence="1">DUF1214 domain-containing protein</fullName>
    </recommendedName>
</protein>
<evidence type="ECO:0000313" key="3">
    <source>
        <dbReference type="Proteomes" id="UP000015455"/>
    </source>
</evidence>
<dbReference type="InterPro" id="IPR037049">
    <property type="entry name" value="DUF1214_C_sf"/>
</dbReference>
<dbReference type="SUPFAM" id="SSF160935">
    <property type="entry name" value="VPA0735-like"/>
    <property type="match status" value="1"/>
</dbReference>
<comment type="caution">
    <text evidence="2">The sequence shown here is derived from an EMBL/GenBank/DDBJ whole genome shotgun (WGS) entry which is preliminary data.</text>
</comment>
<dbReference type="Gene3D" id="2.60.120.600">
    <property type="entry name" value="Domain of unknown function DUF1214, C-terminal domain"/>
    <property type="match status" value="1"/>
</dbReference>
<dbReference type="Pfam" id="PF06742">
    <property type="entry name" value="DUF1214"/>
    <property type="match status" value="1"/>
</dbReference>
<evidence type="ECO:0000313" key="2">
    <source>
        <dbReference type="EMBL" id="EPZ16567.1"/>
    </source>
</evidence>
<dbReference type="PATRIC" id="fig|1348657.5.peg.880"/>
<accession>S9ZSU5</accession>
<gene>
    <name evidence="2" type="ORF">M622_11690</name>
</gene>
<reference evidence="2 3" key="1">
    <citation type="submission" date="2013-06" db="EMBL/GenBank/DDBJ databases">
        <title>Draft genome sequence of Thauera terpenica.</title>
        <authorList>
            <person name="Liu B."/>
            <person name="Frostegard A.H."/>
            <person name="Shapleigh J.P."/>
        </authorList>
    </citation>
    <scope>NUCLEOTIDE SEQUENCE [LARGE SCALE GENOMIC DNA]</scope>
    <source>
        <strain evidence="2 3">58Eu</strain>
    </source>
</reference>
<dbReference type="Proteomes" id="UP000015455">
    <property type="component" value="Unassembled WGS sequence"/>
</dbReference>
<dbReference type="EMBL" id="ATJV01000043">
    <property type="protein sequence ID" value="EPZ16567.1"/>
    <property type="molecule type" value="Genomic_DNA"/>
</dbReference>